<dbReference type="PANTHER" id="PTHR36181:SF4">
    <property type="entry name" value="LAGLIDADG ENDONUCLEASE"/>
    <property type="match status" value="1"/>
</dbReference>
<dbReference type="InterPro" id="IPR051289">
    <property type="entry name" value="LAGLIDADG_Endonuclease"/>
</dbReference>
<proteinExistence type="predicted"/>
<dbReference type="RefSeq" id="YP_009072364.1">
    <property type="nucleotide sequence ID" value="NC_025200.1"/>
</dbReference>
<accession>A0A088CR39</accession>
<evidence type="ECO:0000313" key="1">
    <source>
        <dbReference type="EMBL" id="AIJ56802.1"/>
    </source>
</evidence>
<dbReference type="PANTHER" id="PTHR36181">
    <property type="entry name" value="INTRON-ENCODED ENDONUCLEASE AI3-RELATED"/>
    <property type="match status" value="1"/>
</dbReference>
<sequence length="103" mass="11786">MYPLLTQKRADFYWFKLAVNIMNAKEHLTSEGLQEIVNIKAFMNKGLSKELAEAFSNTVCLSRPLVAGQKIQDPSWLAGFTSAEDCFYIKHRETPYKSLPAKR</sequence>
<keyword evidence="1" id="KW-0496">Mitochondrion</keyword>
<dbReference type="AlphaFoldDB" id="A0A088CR39"/>
<geneLocation type="mitochondrion" evidence="1"/>
<dbReference type="GO" id="GO:0004519">
    <property type="term" value="F:endonuclease activity"/>
    <property type="evidence" value="ECO:0007669"/>
    <property type="project" value="UniProtKB-KW"/>
</dbReference>
<dbReference type="InterPro" id="IPR027434">
    <property type="entry name" value="Homing_endonucl"/>
</dbReference>
<protein>
    <submittedName>
        <fullName evidence="1">Truncated LAGLIDADG endonuclease</fullName>
    </submittedName>
</protein>
<reference evidence="1" key="1">
    <citation type="journal article" date="2014" name="PLoS ONE">
        <title>The 203 kbp Mitochondrial Genome of the Phytopathogenic Fungus Sclerotinia borealis Reveals Multiple Invasions of Introns and Genomic Duplications.</title>
        <authorList>
            <person name="Mardanov A.V."/>
            <person name="Beletsky A.V."/>
            <person name="Kadnikov V.V."/>
            <person name="Ignatov A.N."/>
            <person name="Ravin N.V."/>
        </authorList>
    </citation>
    <scope>NUCLEOTIDE SEQUENCE</scope>
    <source>
        <strain evidence="1">F-4128</strain>
    </source>
</reference>
<dbReference type="GeneID" id="20498002"/>
<gene>
    <name evidence="1" type="ORF">SBORM_0115</name>
</gene>
<organism evidence="1">
    <name type="scientific">Sclerotinia borealis</name>
    <dbReference type="NCBI Taxonomy" id="77105"/>
    <lineage>
        <taxon>Eukaryota</taxon>
        <taxon>Fungi</taxon>
        <taxon>Dikarya</taxon>
        <taxon>Ascomycota</taxon>
        <taxon>Pezizomycotina</taxon>
        <taxon>Leotiomycetes</taxon>
        <taxon>Helotiales</taxon>
        <taxon>Sclerotiniaceae</taxon>
        <taxon>Sclerotinia</taxon>
    </lineage>
</organism>
<name>A0A088CR39_9HELO</name>
<keyword evidence="1" id="KW-0378">Hydrolase</keyword>
<dbReference type="EMBL" id="KJ434027">
    <property type="protein sequence ID" value="AIJ56802.1"/>
    <property type="molecule type" value="Genomic_DNA"/>
</dbReference>
<keyword evidence="1" id="KW-0255">Endonuclease</keyword>
<dbReference type="SUPFAM" id="SSF55608">
    <property type="entry name" value="Homing endonucleases"/>
    <property type="match status" value="1"/>
</dbReference>
<keyword evidence="1" id="KW-0540">Nuclease</keyword>
<dbReference type="Gene3D" id="3.10.28.10">
    <property type="entry name" value="Homing endonucleases"/>
    <property type="match status" value="2"/>
</dbReference>